<accession>A0AAE3FYV1</accession>
<sequence length="146" mass="15702">MAYDQILIGIDGSEQSLNGARQAIELAAAVNGCIHAVYVIDTRREYDNDIIDPDVIRSDLASVGEDALARIESAAIEHDVSFRTSIHEGKPATVLLQYADRNDIDAIFVGSHGRDAGRSLERALLGSTTDALLRQSSVPVTVCPPK</sequence>
<gene>
    <name evidence="3" type="ORF">AArcSt2_14105</name>
</gene>
<name>A0AAE3FYV1_9EURY</name>
<dbReference type="PANTHER" id="PTHR46268">
    <property type="entry name" value="STRESS RESPONSE PROTEIN NHAX"/>
    <property type="match status" value="1"/>
</dbReference>
<keyword evidence="4" id="KW-1185">Reference proteome</keyword>
<dbReference type="InterPro" id="IPR006015">
    <property type="entry name" value="Universal_stress_UspA"/>
</dbReference>
<dbReference type="AlphaFoldDB" id="A0AAE3FYV1"/>
<comment type="caution">
    <text evidence="3">The sequence shown here is derived from an EMBL/GenBank/DDBJ whole genome shotgun (WGS) entry which is preliminary data.</text>
</comment>
<dbReference type="PANTHER" id="PTHR46268:SF6">
    <property type="entry name" value="UNIVERSAL STRESS PROTEIN UP12"/>
    <property type="match status" value="1"/>
</dbReference>
<reference evidence="3" key="2">
    <citation type="submission" date="2022-02" db="EMBL/GenBank/DDBJ databases">
        <authorList>
            <person name="Elcheninov A.G."/>
            <person name="Sorokin D.Y."/>
            <person name="Kublanov I.V."/>
        </authorList>
    </citation>
    <scope>NUCLEOTIDE SEQUENCE</scope>
    <source>
        <strain evidence="3">AArc-St2</strain>
    </source>
</reference>
<dbReference type="PRINTS" id="PR01438">
    <property type="entry name" value="UNVRSLSTRESS"/>
</dbReference>
<dbReference type="CDD" id="cd00293">
    <property type="entry name" value="USP-like"/>
    <property type="match status" value="1"/>
</dbReference>
<dbReference type="Pfam" id="PF00582">
    <property type="entry name" value="Usp"/>
    <property type="match status" value="1"/>
</dbReference>
<dbReference type="InterPro" id="IPR014729">
    <property type="entry name" value="Rossmann-like_a/b/a_fold"/>
</dbReference>
<comment type="similarity">
    <text evidence="1">Belongs to the universal stress protein A family.</text>
</comment>
<reference evidence="3" key="1">
    <citation type="journal article" date="2022" name="Syst. Appl. Microbiol.">
        <title>Natronocalculus amylovorans gen. nov., sp. nov., and Natranaeroarchaeum aerophilus sp. nov., dominant culturable amylolytic natronoarchaea from hypersaline soda lakes in southwestern Siberia.</title>
        <authorList>
            <person name="Sorokin D.Y."/>
            <person name="Elcheninov A.G."/>
            <person name="Khizhniak T.V."/>
            <person name="Koenen M."/>
            <person name="Bale N.J."/>
            <person name="Damste J.S.S."/>
            <person name="Kublanov I.V."/>
        </authorList>
    </citation>
    <scope>NUCLEOTIDE SEQUENCE</scope>
    <source>
        <strain evidence="3">AArc-St2</strain>
    </source>
</reference>
<protein>
    <submittedName>
        <fullName evidence="3">Universal stress protein</fullName>
    </submittedName>
</protein>
<evidence type="ECO:0000313" key="4">
    <source>
        <dbReference type="Proteomes" id="UP001203207"/>
    </source>
</evidence>
<organism evidence="3 4">
    <name type="scientific">Natronocalculus amylovorans</name>
    <dbReference type="NCBI Taxonomy" id="2917812"/>
    <lineage>
        <taxon>Archaea</taxon>
        <taxon>Methanobacteriati</taxon>
        <taxon>Methanobacteriota</taxon>
        <taxon>Stenosarchaea group</taxon>
        <taxon>Halobacteria</taxon>
        <taxon>Halobacteriales</taxon>
        <taxon>Haloferacaceae</taxon>
        <taxon>Natronocalculus</taxon>
    </lineage>
</organism>
<evidence type="ECO:0000256" key="1">
    <source>
        <dbReference type="ARBA" id="ARBA00008791"/>
    </source>
</evidence>
<dbReference type="SUPFAM" id="SSF52402">
    <property type="entry name" value="Adenine nucleotide alpha hydrolases-like"/>
    <property type="match status" value="1"/>
</dbReference>
<dbReference type="RefSeq" id="WP_174655025.1">
    <property type="nucleotide sequence ID" value="NZ_JAKRVX010000007.1"/>
</dbReference>
<dbReference type="EMBL" id="JAKRVX010000007">
    <property type="protein sequence ID" value="MCL9818072.1"/>
    <property type="molecule type" value="Genomic_DNA"/>
</dbReference>
<dbReference type="Gene3D" id="3.40.50.620">
    <property type="entry name" value="HUPs"/>
    <property type="match status" value="1"/>
</dbReference>
<proteinExistence type="inferred from homology"/>
<dbReference type="InterPro" id="IPR006016">
    <property type="entry name" value="UspA"/>
</dbReference>
<evidence type="ECO:0000259" key="2">
    <source>
        <dbReference type="Pfam" id="PF00582"/>
    </source>
</evidence>
<evidence type="ECO:0000313" key="3">
    <source>
        <dbReference type="EMBL" id="MCL9818072.1"/>
    </source>
</evidence>
<feature type="domain" description="UspA" evidence="2">
    <location>
        <begin position="3"/>
        <end position="144"/>
    </location>
</feature>
<dbReference type="Proteomes" id="UP001203207">
    <property type="component" value="Unassembled WGS sequence"/>
</dbReference>